<dbReference type="Proteomes" id="UP000283374">
    <property type="component" value="Unassembled WGS sequence"/>
</dbReference>
<reference evidence="1 2" key="1">
    <citation type="submission" date="2018-08" db="EMBL/GenBank/DDBJ databases">
        <title>Cellulomonas rhizosphaerae sp. nov., a novel actinomycete isolated from soil.</title>
        <authorList>
            <person name="Tian Y."/>
        </authorList>
    </citation>
    <scope>NUCLEOTIDE SEQUENCE [LARGE SCALE GENOMIC DNA]</scope>
    <source>
        <strain evidence="1 2">NEAU-TCZ24</strain>
    </source>
</reference>
<dbReference type="RefSeq" id="WP_118767547.1">
    <property type="nucleotide sequence ID" value="NZ_QWKP01000202.1"/>
</dbReference>
<dbReference type="OrthoDB" id="358773at2"/>
<dbReference type="GO" id="GO:0016874">
    <property type="term" value="F:ligase activity"/>
    <property type="evidence" value="ECO:0007669"/>
    <property type="project" value="UniProtKB-KW"/>
</dbReference>
<evidence type="ECO:0000313" key="1">
    <source>
        <dbReference type="EMBL" id="RHA39652.1"/>
    </source>
</evidence>
<accession>A0A413RKF7</accession>
<proteinExistence type="predicted"/>
<dbReference type="InterPro" id="IPR050580">
    <property type="entry name" value="2H_phosphoesterase_YjcG-like"/>
</dbReference>
<keyword evidence="2" id="KW-1185">Reference proteome</keyword>
<dbReference type="Pfam" id="PF13563">
    <property type="entry name" value="2_5_RNA_ligase2"/>
    <property type="match status" value="1"/>
</dbReference>
<comment type="caution">
    <text evidence="1">The sequence shown here is derived from an EMBL/GenBank/DDBJ whole genome shotgun (WGS) entry which is preliminary data.</text>
</comment>
<dbReference type="Gene3D" id="3.90.1140.10">
    <property type="entry name" value="Cyclic phosphodiesterase"/>
    <property type="match status" value="1"/>
</dbReference>
<dbReference type="PANTHER" id="PTHR40037:SF1">
    <property type="entry name" value="PHOSPHOESTERASE SAOUHSC_00951-RELATED"/>
    <property type="match status" value="1"/>
</dbReference>
<protein>
    <submittedName>
        <fullName evidence="1">2'-5' RNA ligase family protein</fullName>
    </submittedName>
</protein>
<dbReference type="PANTHER" id="PTHR40037">
    <property type="entry name" value="PHOSPHOESTERASE YJCG-RELATED"/>
    <property type="match status" value="1"/>
</dbReference>
<name>A0A413RKF7_9CELL</name>
<sequence>MRLPERSGDQSLLGIAITVPEPHGSELQAARARFGDPMAAFIPPHITIIGPTAVSPGDRPAVAAHLDAVAAQHAPFTVRLRGTGTFRPVSQVAFVQVADGISACEVLELDTRTGPLEQDLRFHYHPHVTVAHELEDAALDEAIDELTSFDATFRVDSFDCYELADDGVWRVVRTHALTGVGADAEALRRA</sequence>
<dbReference type="SUPFAM" id="SSF55144">
    <property type="entry name" value="LigT-like"/>
    <property type="match status" value="1"/>
</dbReference>
<dbReference type="EMBL" id="QWKP01000202">
    <property type="protein sequence ID" value="RHA39652.1"/>
    <property type="molecule type" value="Genomic_DNA"/>
</dbReference>
<gene>
    <name evidence="1" type="ORF">D1825_11405</name>
</gene>
<organism evidence="1 2">
    <name type="scientific">Cellulomonas rhizosphaerae</name>
    <dbReference type="NCBI Taxonomy" id="2293719"/>
    <lineage>
        <taxon>Bacteria</taxon>
        <taxon>Bacillati</taxon>
        <taxon>Actinomycetota</taxon>
        <taxon>Actinomycetes</taxon>
        <taxon>Micrococcales</taxon>
        <taxon>Cellulomonadaceae</taxon>
        <taxon>Cellulomonas</taxon>
    </lineage>
</organism>
<evidence type="ECO:0000313" key="2">
    <source>
        <dbReference type="Proteomes" id="UP000283374"/>
    </source>
</evidence>
<keyword evidence="1" id="KW-0436">Ligase</keyword>
<dbReference type="InterPro" id="IPR009097">
    <property type="entry name" value="Cyclic_Pdiesterase"/>
</dbReference>
<dbReference type="AlphaFoldDB" id="A0A413RKF7"/>